<feature type="domain" description="CBS" evidence="10">
    <location>
        <begin position="73"/>
        <end position="133"/>
    </location>
</feature>
<dbReference type="InterPro" id="IPR054115">
    <property type="entry name" value="CorC_N"/>
</dbReference>
<evidence type="ECO:0000256" key="4">
    <source>
        <dbReference type="ARBA" id="ARBA00022842"/>
    </source>
</evidence>
<evidence type="ECO:0000256" key="5">
    <source>
        <dbReference type="ARBA" id="ARBA00023122"/>
    </source>
</evidence>
<keyword evidence="6" id="KW-0170">Cobalt</keyword>
<proteinExistence type="inferred from homology"/>
<evidence type="ECO:0000256" key="1">
    <source>
        <dbReference type="ARBA" id="ARBA00006337"/>
    </source>
</evidence>
<keyword evidence="2" id="KW-0813">Transport</keyword>
<evidence type="ECO:0000256" key="2">
    <source>
        <dbReference type="ARBA" id="ARBA00022448"/>
    </source>
</evidence>
<dbReference type="SUPFAM" id="SSF54631">
    <property type="entry name" value="CBS-domain pair"/>
    <property type="match status" value="1"/>
</dbReference>
<dbReference type="Pfam" id="PF00571">
    <property type="entry name" value="CBS"/>
    <property type="match status" value="2"/>
</dbReference>
<dbReference type="SMART" id="SM01091">
    <property type="entry name" value="CorC_HlyC"/>
    <property type="match status" value="1"/>
</dbReference>
<dbReference type="Pfam" id="PF03471">
    <property type="entry name" value="CorC_HlyC"/>
    <property type="match status" value="1"/>
</dbReference>
<dbReference type="InterPro" id="IPR016169">
    <property type="entry name" value="FAD-bd_PCMH_sub2"/>
</dbReference>
<sequence>MSEDRPTQSDENGRDQRGWFERISQAFSGEPRDRDGLVDMLREAQQRALLDADQLAMIEGALHVSEMQVRDIMIPRSQMVVVRRDAELRELLPPVIESGHSRFPVIGDNRDDVIGILIAKDLLRYFSEDAGKRINMRELMRPALFVPESKRLDVMLKEFRSSRNHLAVVVDEYGGVAGMVTIEDVLEQIVGEIDDEHDIDEDSYILSQREGASIVKALTPIEDFNEHFHTDFSDEEFDTIGGLVAHSFGHLPRRGEQVTVERYRFEVIRADNRRIHLLMVTNVPEEPEMEARDEGRARSARRE</sequence>
<comment type="function">
    <text evidence="7">Plays a role in the transport of magnesium and cobalt ions.</text>
</comment>
<dbReference type="PROSITE" id="PS51371">
    <property type="entry name" value="CBS"/>
    <property type="match status" value="2"/>
</dbReference>
<dbReference type="InterPro" id="IPR005170">
    <property type="entry name" value="Transptr-assoc_dom"/>
</dbReference>
<protein>
    <recommendedName>
        <fullName evidence="8">Magnesium and cobalt efflux protein CorC</fullName>
    </recommendedName>
</protein>
<keyword evidence="3" id="KW-0677">Repeat</keyword>
<evidence type="ECO:0000256" key="6">
    <source>
        <dbReference type="ARBA" id="ARBA00023285"/>
    </source>
</evidence>
<dbReference type="GO" id="GO:0005886">
    <property type="term" value="C:plasma membrane"/>
    <property type="evidence" value="ECO:0007669"/>
    <property type="project" value="TreeGrafter"/>
</dbReference>
<evidence type="ECO:0000256" key="8">
    <source>
        <dbReference type="ARBA" id="ARBA00040729"/>
    </source>
</evidence>
<dbReference type="InterPro" id="IPR000644">
    <property type="entry name" value="CBS_dom"/>
</dbReference>
<dbReference type="SMART" id="SM00116">
    <property type="entry name" value="CBS"/>
    <property type="match status" value="2"/>
</dbReference>
<keyword evidence="5 9" id="KW-0129">CBS domain</keyword>
<dbReference type="CDD" id="cd04590">
    <property type="entry name" value="CBS_pair_CorC_HlyC_assoc"/>
    <property type="match status" value="1"/>
</dbReference>
<dbReference type="SUPFAM" id="SSF56176">
    <property type="entry name" value="FAD-binding/transporter-associated domain-like"/>
    <property type="match status" value="1"/>
</dbReference>
<dbReference type="FunFam" id="3.10.580.10:FF:000002">
    <property type="entry name" value="Magnesium/cobalt efflux protein CorC"/>
    <property type="match status" value="1"/>
</dbReference>
<evidence type="ECO:0000256" key="3">
    <source>
        <dbReference type="ARBA" id="ARBA00022737"/>
    </source>
</evidence>
<comment type="similarity">
    <text evidence="1">Belongs to the UPF0053 family.</text>
</comment>
<comment type="caution">
    <text evidence="11">The sequence shown here is derived from an EMBL/GenBank/DDBJ whole genome shotgun (WGS) entry which is preliminary data.</text>
</comment>
<dbReference type="InterPro" id="IPR044751">
    <property type="entry name" value="Ion_transp-like_CBS"/>
</dbReference>
<dbReference type="Proteomes" id="UP001205843">
    <property type="component" value="Unassembled WGS sequence"/>
</dbReference>
<dbReference type="AlphaFoldDB" id="A0AAE3G3D0"/>
<evidence type="ECO:0000313" key="11">
    <source>
        <dbReference type="EMBL" id="MCP1673946.1"/>
    </source>
</evidence>
<dbReference type="PANTHER" id="PTHR22777:SF27">
    <property type="entry name" value="MAGNESIUM AND COBALT EFFLUX PROTEIN CORC"/>
    <property type="match status" value="1"/>
</dbReference>
<dbReference type="EMBL" id="JALJXV010000002">
    <property type="protein sequence ID" value="MCP1673946.1"/>
    <property type="molecule type" value="Genomic_DNA"/>
</dbReference>
<evidence type="ECO:0000259" key="10">
    <source>
        <dbReference type="PROSITE" id="PS51371"/>
    </source>
</evidence>
<keyword evidence="12" id="KW-1185">Reference proteome</keyword>
<organism evidence="11 12">
    <name type="scientific">Natronocella acetinitrilica</name>
    <dbReference type="NCBI Taxonomy" id="414046"/>
    <lineage>
        <taxon>Bacteria</taxon>
        <taxon>Pseudomonadati</taxon>
        <taxon>Pseudomonadota</taxon>
        <taxon>Gammaproteobacteria</taxon>
        <taxon>Chromatiales</taxon>
        <taxon>Ectothiorhodospiraceae</taxon>
        <taxon>Natronocella</taxon>
    </lineage>
</organism>
<reference evidence="11" key="1">
    <citation type="submission" date="2022-03" db="EMBL/GenBank/DDBJ databases">
        <title>Genomic Encyclopedia of Type Strains, Phase III (KMG-III): the genomes of soil and plant-associated and newly described type strains.</title>
        <authorList>
            <person name="Whitman W."/>
        </authorList>
    </citation>
    <scope>NUCLEOTIDE SEQUENCE</scope>
    <source>
        <strain evidence="11">ANL 6-2</strain>
    </source>
</reference>
<evidence type="ECO:0000256" key="9">
    <source>
        <dbReference type="PROSITE-ProRule" id="PRU00703"/>
    </source>
</evidence>
<feature type="domain" description="CBS" evidence="10">
    <location>
        <begin position="139"/>
        <end position="196"/>
    </location>
</feature>
<accession>A0AAE3G3D0</accession>
<dbReference type="InterPro" id="IPR046342">
    <property type="entry name" value="CBS_dom_sf"/>
</dbReference>
<dbReference type="PANTHER" id="PTHR22777">
    <property type="entry name" value="HEMOLYSIN-RELATED"/>
    <property type="match status" value="1"/>
</dbReference>
<dbReference type="Gene3D" id="3.30.465.10">
    <property type="match status" value="1"/>
</dbReference>
<evidence type="ECO:0000313" key="12">
    <source>
        <dbReference type="Proteomes" id="UP001205843"/>
    </source>
</evidence>
<dbReference type="RefSeq" id="WP_253475291.1">
    <property type="nucleotide sequence ID" value="NZ_JALJXV010000002.1"/>
</dbReference>
<name>A0AAE3G3D0_9GAMM</name>
<dbReference type="GO" id="GO:0050660">
    <property type="term" value="F:flavin adenine dinucleotide binding"/>
    <property type="evidence" value="ECO:0007669"/>
    <property type="project" value="InterPro"/>
</dbReference>
<dbReference type="InterPro" id="IPR036318">
    <property type="entry name" value="FAD-bd_PCMH-like_sf"/>
</dbReference>
<gene>
    <name evidence="11" type="ORF">J2T57_001045</name>
</gene>
<keyword evidence="4" id="KW-0460">Magnesium</keyword>
<dbReference type="Pfam" id="PF21917">
    <property type="entry name" value="NMB0537_N"/>
    <property type="match status" value="1"/>
</dbReference>
<dbReference type="Gene3D" id="3.10.580.10">
    <property type="entry name" value="CBS-domain"/>
    <property type="match status" value="1"/>
</dbReference>
<evidence type="ECO:0000256" key="7">
    <source>
        <dbReference type="ARBA" id="ARBA00037273"/>
    </source>
</evidence>